<evidence type="ECO:0000256" key="4">
    <source>
        <dbReference type="ARBA" id="ARBA00022692"/>
    </source>
</evidence>
<dbReference type="Pfam" id="PF00497">
    <property type="entry name" value="SBP_bac_3"/>
    <property type="match status" value="1"/>
</dbReference>
<evidence type="ECO:0000256" key="6">
    <source>
        <dbReference type="ARBA" id="ARBA00023136"/>
    </source>
</evidence>
<dbReference type="GO" id="GO:0005886">
    <property type="term" value="C:plasma membrane"/>
    <property type="evidence" value="ECO:0007669"/>
    <property type="project" value="UniProtKB-SubCell"/>
</dbReference>
<dbReference type="InterPro" id="IPR001320">
    <property type="entry name" value="Iontro_rcpt_C"/>
</dbReference>
<reference evidence="13" key="1">
    <citation type="submission" date="2025-08" db="UniProtKB">
        <authorList>
            <consortium name="RefSeq"/>
        </authorList>
    </citation>
    <scope>IDENTIFICATION</scope>
    <source>
        <tissue evidence="13">Whole body</tissue>
    </source>
</reference>
<keyword evidence="3" id="KW-1003">Cell membrane</keyword>
<feature type="transmembrane region" description="Helical" evidence="9">
    <location>
        <begin position="377"/>
        <end position="397"/>
    </location>
</feature>
<dbReference type="PANTHER" id="PTHR42643">
    <property type="entry name" value="IONOTROPIC RECEPTOR 20A-RELATED"/>
    <property type="match status" value="1"/>
</dbReference>
<feature type="domain" description="Solute-binding protein family 3/N-terminal" evidence="11">
    <location>
        <begin position="11"/>
        <end position="356"/>
    </location>
</feature>
<dbReference type="PANTHER" id="PTHR42643:SF24">
    <property type="entry name" value="IONOTROPIC RECEPTOR 60A"/>
    <property type="match status" value="1"/>
</dbReference>
<feature type="transmembrane region" description="Helical" evidence="9">
    <location>
        <begin position="118"/>
        <end position="137"/>
    </location>
</feature>
<sequence>MLFTIFFFNNQMPPYLLLLTNASVIYDISGYVGDIWKIMEKRLGIRSKYVRGDFAAGKIMLTEKTGDFLLVPIVVTTSDVQEFDFSIPIFKSWYELYSKYTANRATSMSYLVTWSPEVWIAFVLTMFLIVMCMWFVAKTRHFSNMSTDDTADESLSLTSYFFVVWGSICSQGLHTVNTNACSVRVVSWVTLLFGLCISTSYSAVLFSRLTVDKSGLAIPTLDSVARMKTHVLCVRRSSFAYLLFKAKETDVMLMEKWRGLLNEPPCPQYENGNIEVMAKTVCSDQNVLVLETPNVMARAMAAQNGCRVVSLAGRHAVAYASLLTTKGSPYTSKMNQILVSLFTNGIADYLQKKWLSRAFKDRTYTEADSIGVTIGHVHGLMVVFGLSVAVAVAVMIVEMAVSRGGSITTDALSWSCRRLRTNRHRRKWRPRSSSSFSYYPTRAAAVNGPKFPRYYQ</sequence>
<accession>A0A8B8FPG3</accession>
<dbReference type="Pfam" id="PF00060">
    <property type="entry name" value="Lig_chan"/>
    <property type="match status" value="1"/>
</dbReference>
<dbReference type="Proteomes" id="UP000694846">
    <property type="component" value="Unplaced"/>
</dbReference>
<dbReference type="AlphaFoldDB" id="A0A8B8FPG3"/>
<evidence type="ECO:0000256" key="1">
    <source>
        <dbReference type="ARBA" id="ARBA00004651"/>
    </source>
</evidence>
<name>A0A8B8FPG3_9HEMI</name>
<dbReference type="InterPro" id="IPR052192">
    <property type="entry name" value="Insect_Ionotropic_Sensory_Rcpt"/>
</dbReference>
<dbReference type="GO" id="GO:0050906">
    <property type="term" value="P:detection of stimulus involved in sensory perception"/>
    <property type="evidence" value="ECO:0007669"/>
    <property type="project" value="UniProtKB-ARBA"/>
</dbReference>
<keyword evidence="4 9" id="KW-0812">Transmembrane</keyword>
<evidence type="ECO:0000256" key="5">
    <source>
        <dbReference type="ARBA" id="ARBA00022989"/>
    </source>
</evidence>
<feature type="domain" description="Ionotropic glutamate receptor C-terminal" evidence="10">
    <location>
        <begin position="116"/>
        <end position="279"/>
    </location>
</feature>
<evidence type="ECO:0000256" key="8">
    <source>
        <dbReference type="ARBA" id="ARBA00023180"/>
    </source>
</evidence>
<evidence type="ECO:0000259" key="10">
    <source>
        <dbReference type="Pfam" id="PF00060"/>
    </source>
</evidence>
<organism evidence="12 13">
    <name type="scientific">Sipha flava</name>
    <name type="common">yellow sugarcane aphid</name>
    <dbReference type="NCBI Taxonomy" id="143950"/>
    <lineage>
        <taxon>Eukaryota</taxon>
        <taxon>Metazoa</taxon>
        <taxon>Ecdysozoa</taxon>
        <taxon>Arthropoda</taxon>
        <taxon>Hexapoda</taxon>
        <taxon>Insecta</taxon>
        <taxon>Pterygota</taxon>
        <taxon>Neoptera</taxon>
        <taxon>Paraneoptera</taxon>
        <taxon>Hemiptera</taxon>
        <taxon>Sternorrhyncha</taxon>
        <taxon>Aphidomorpha</taxon>
        <taxon>Aphidoidea</taxon>
        <taxon>Aphididae</taxon>
        <taxon>Sipha</taxon>
    </lineage>
</organism>
<dbReference type="OrthoDB" id="8185396at2759"/>
<dbReference type="SUPFAM" id="SSF53850">
    <property type="entry name" value="Periplasmic binding protein-like II"/>
    <property type="match status" value="1"/>
</dbReference>
<keyword evidence="8" id="KW-0325">Glycoprotein</keyword>
<gene>
    <name evidence="13" type="primary">LOC112684870</name>
</gene>
<keyword evidence="12" id="KW-1185">Reference proteome</keyword>
<evidence type="ECO:0000256" key="3">
    <source>
        <dbReference type="ARBA" id="ARBA00022475"/>
    </source>
</evidence>
<evidence type="ECO:0000256" key="7">
    <source>
        <dbReference type="ARBA" id="ARBA00023170"/>
    </source>
</evidence>
<dbReference type="InterPro" id="IPR001638">
    <property type="entry name" value="Solute-binding_3/MltF_N"/>
</dbReference>
<keyword evidence="6 9" id="KW-0472">Membrane</keyword>
<feature type="transmembrane region" description="Helical" evidence="9">
    <location>
        <begin position="185"/>
        <end position="206"/>
    </location>
</feature>
<evidence type="ECO:0000256" key="2">
    <source>
        <dbReference type="ARBA" id="ARBA00008685"/>
    </source>
</evidence>
<protein>
    <submittedName>
        <fullName evidence="13">Uncharacterized protein LOC112684870</fullName>
    </submittedName>
</protein>
<dbReference type="Gene3D" id="3.40.190.10">
    <property type="entry name" value="Periplasmic binding protein-like II"/>
    <property type="match status" value="1"/>
</dbReference>
<evidence type="ECO:0000313" key="13">
    <source>
        <dbReference type="RefSeq" id="XP_025412371.1"/>
    </source>
</evidence>
<evidence type="ECO:0000259" key="11">
    <source>
        <dbReference type="Pfam" id="PF00497"/>
    </source>
</evidence>
<dbReference type="GO" id="GO:0015276">
    <property type="term" value="F:ligand-gated monoatomic ion channel activity"/>
    <property type="evidence" value="ECO:0007669"/>
    <property type="project" value="InterPro"/>
</dbReference>
<keyword evidence="7" id="KW-0675">Receptor</keyword>
<dbReference type="Gene3D" id="1.10.287.70">
    <property type="match status" value="1"/>
</dbReference>
<dbReference type="GeneID" id="112684870"/>
<evidence type="ECO:0000256" key="9">
    <source>
        <dbReference type="SAM" id="Phobius"/>
    </source>
</evidence>
<dbReference type="RefSeq" id="XP_025412371.1">
    <property type="nucleotide sequence ID" value="XM_025556586.1"/>
</dbReference>
<comment type="similarity">
    <text evidence="2">Belongs to the glutamate-gated ion channel (TC 1.A.10.1) family.</text>
</comment>
<evidence type="ECO:0000313" key="12">
    <source>
        <dbReference type="Proteomes" id="UP000694846"/>
    </source>
</evidence>
<proteinExistence type="inferred from homology"/>
<comment type="subcellular location">
    <subcellularLocation>
        <location evidence="1">Cell membrane</location>
        <topology evidence="1">Multi-pass membrane protein</topology>
    </subcellularLocation>
</comment>
<keyword evidence="5 9" id="KW-1133">Transmembrane helix</keyword>